<protein>
    <submittedName>
        <fullName evidence="1">Uncharacterized protein</fullName>
    </submittedName>
</protein>
<reference evidence="1" key="1">
    <citation type="submission" date="2018-02" db="EMBL/GenBank/DDBJ databases">
        <title>Rhizophora mucronata_Transcriptome.</title>
        <authorList>
            <person name="Meera S.P."/>
            <person name="Sreeshan A."/>
            <person name="Augustine A."/>
        </authorList>
    </citation>
    <scope>NUCLEOTIDE SEQUENCE</scope>
    <source>
        <tissue evidence="1">Leaf</tissue>
    </source>
</reference>
<name>A0A2P2QIB7_RHIMU</name>
<sequence>MIRFDSRIHNNLAQVVESHLVL</sequence>
<dbReference type="EMBL" id="GGEC01086255">
    <property type="protein sequence ID" value="MBX66739.1"/>
    <property type="molecule type" value="Transcribed_RNA"/>
</dbReference>
<organism evidence="1">
    <name type="scientific">Rhizophora mucronata</name>
    <name type="common">Asiatic mangrove</name>
    <dbReference type="NCBI Taxonomy" id="61149"/>
    <lineage>
        <taxon>Eukaryota</taxon>
        <taxon>Viridiplantae</taxon>
        <taxon>Streptophyta</taxon>
        <taxon>Embryophyta</taxon>
        <taxon>Tracheophyta</taxon>
        <taxon>Spermatophyta</taxon>
        <taxon>Magnoliopsida</taxon>
        <taxon>eudicotyledons</taxon>
        <taxon>Gunneridae</taxon>
        <taxon>Pentapetalae</taxon>
        <taxon>rosids</taxon>
        <taxon>fabids</taxon>
        <taxon>Malpighiales</taxon>
        <taxon>Rhizophoraceae</taxon>
        <taxon>Rhizophora</taxon>
    </lineage>
</organism>
<dbReference type="AlphaFoldDB" id="A0A2P2QIB7"/>
<evidence type="ECO:0000313" key="1">
    <source>
        <dbReference type="EMBL" id="MBX66739.1"/>
    </source>
</evidence>
<accession>A0A2P2QIB7</accession>
<proteinExistence type="predicted"/>